<dbReference type="KEGG" id="eus:EUTSA_v10003432mg"/>
<evidence type="ECO:0000313" key="2">
    <source>
        <dbReference type="EMBL" id="ESQ44782.1"/>
    </source>
</evidence>
<protein>
    <submittedName>
        <fullName evidence="2">Uncharacterized protein</fullName>
    </submittedName>
</protein>
<sequence length="70" mass="7826">MKPSLKLADQTDRHLGKGTNHRSATASKTYLREKKTGFSERGNQIWYTPPPRFLSRLAIGKLTSQIIGGI</sequence>
<name>V4LQL4_EUTSA</name>
<feature type="region of interest" description="Disordered" evidence="1">
    <location>
        <begin position="1"/>
        <end position="28"/>
    </location>
</feature>
<dbReference type="Proteomes" id="UP000030689">
    <property type="component" value="Unassembled WGS sequence"/>
</dbReference>
<dbReference type="EMBL" id="KI517441">
    <property type="protein sequence ID" value="ESQ44782.1"/>
    <property type="molecule type" value="Genomic_DNA"/>
</dbReference>
<dbReference type="AlphaFoldDB" id="V4LQL4"/>
<accession>V4LQL4</accession>
<evidence type="ECO:0000313" key="3">
    <source>
        <dbReference type="Proteomes" id="UP000030689"/>
    </source>
</evidence>
<gene>
    <name evidence="2" type="ORF">EUTSA_v10003432mg</name>
</gene>
<reference evidence="2 3" key="1">
    <citation type="journal article" date="2013" name="Front. Plant Sci.">
        <title>The Reference Genome of the Halophytic Plant Eutrema salsugineum.</title>
        <authorList>
            <person name="Yang R."/>
            <person name="Jarvis D.E."/>
            <person name="Chen H."/>
            <person name="Beilstein M.A."/>
            <person name="Grimwood J."/>
            <person name="Jenkins J."/>
            <person name="Shu S."/>
            <person name="Prochnik S."/>
            <person name="Xin M."/>
            <person name="Ma C."/>
            <person name="Schmutz J."/>
            <person name="Wing R.A."/>
            <person name="Mitchell-Olds T."/>
            <person name="Schumaker K.S."/>
            <person name="Wang X."/>
        </authorList>
    </citation>
    <scope>NUCLEOTIDE SEQUENCE [LARGE SCALE GENOMIC DNA]</scope>
</reference>
<evidence type="ECO:0000256" key="1">
    <source>
        <dbReference type="SAM" id="MobiDB-lite"/>
    </source>
</evidence>
<keyword evidence="3" id="KW-1185">Reference proteome</keyword>
<proteinExistence type="predicted"/>
<organism evidence="2 3">
    <name type="scientific">Eutrema salsugineum</name>
    <name type="common">Saltwater cress</name>
    <name type="synonym">Sisymbrium salsugineum</name>
    <dbReference type="NCBI Taxonomy" id="72664"/>
    <lineage>
        <taxon>Eukaryota</taxon>
        <taxon>Viridiplantae</taxon>
        <taxon>Streptophyta</taxon>
        <taxon>Embryophyta</taxon>
        <taxon>Tracheophyta</taxon>
        <taxon>Spermatophyta</taxon>
        <taxon>Magnoliopsida</taxon>
        <taxon>eudicotyledons</taxon>
        <taxon>Gunneridae</taxon>
        <taxon>Pentapetalae</taxon>
        <taxon>rosids</taxon>
        <taxon>malvids</taxon>
        <taxon>Brassicales</taxon>
        <taxon>Brassicaceae</taxon>
        <taxon>Eutremeae</taxon>
        <taxon>Eutrema</taxon>
    </lineage>
</organism>
<dbReference type="Gramene" id="ESQ44782">
    <property type="protein sequence ID" value="ESQ44782"/>
    <property type="gene ID" value="EUTSA_v10003432mg"/>
</dbReference>